<dbReference type="PANTHER" id="PTHR46619:SF3">
    <property type="entry name" value="RNA RECOGNITION MOTIF XS DOMAIN PROTEIN"/>
    <property type="match status" value="1"/>
</dbReference>
<dbReference type="AlphaFoldDB" id="A0A699IEB1"/>
<dbReference type="InterPro" id="IPR038588">
    <property type="entry name" value="XS_domain_sf"/>
</dbReference>
<name>A0A699IEB1_TANCI</name>
<proteinExistence type="predicted"/>
<reference evidence="3" key="1">
    <citation type="journal article" date="2019" name="Sci. Rep.">
        <title>Draft genome of Tanacetum cinerariifolium, the natural source of mosquito coil.</title>
        <authorList>
            <person name="Yamashiro T."/>
            <person name="Shiraishi A."/>
            <person name="Satake H."/>
            <person name="Nakayama K."/>
        </authorList>
    </citation>
    <scope>NUCLEOTIDE SEQUENCE</scope>
</reference>
<evidence type="ECO:0000256" key="1">
    <source>
        <dbReference type="SAM" id="MobiDB-lite"/>
    </source>
</evidence>
<gene>
    <name evidence="3" type="ORF">Tci_510184</name>
</gene>
<feature type="region of interest" description="Disordered" evidence="1">
    <location>
        <begin position="41"/>
        <end position="61"/>
    </location>
</feature>
<dbReference type="EMBL" id="BKCJ010272200">
    <property type="protein sequence ID" value="GEZ38211.1"/>
    <property type="molecule type" value="Genomic_DNA"/>
</dbReference>
<comment type="caution">
    <text evidence="3">The sequence shown here is derived from an EMBL/GenBank/DDBJ whole genome shotgun (WGS) entry which is preliminary data.</text>
</comment>
<dbReference type="Pfam" id="PF03468">
    <property type="entry name" value="XS"/>
    <property type="match status" value="1"/>
</dbReference>
<dbReference type="InterPro" id="IPR005380">
    <property type="entry name" value="XS_domain"/>
</dbReference>
<feature type="compositionally biased region" description="Basic and acidic residues" evidence="1">
    <location>
        <begin position="44"/>
        <end position="61"/>
    </location>
</feature>
<dbReference type="GO" id="GO:0031047">
    <property type="term" value="P:regulatory ncRNA-mediated gene silencing"/>
    <property type="evidence" value="ECO:0007669"/>
    <property type="project" value="InterPro"/>
</dbReference>
<feature type="domain" description="XS" evidence="2">
    <location>
        <begin position="2"/>
        <end position="41"/>
    </location>
</feature>
<evidence type="ECO:0000313" key="3">
    <source>
        <dbReference type="EMBL" id="GEZ38211.1"/>
    </source>
</evidence>
<feature type="non-terminal residue" evidence="3">
    <location>
        <position position="61"/>
    </location>
</feature>
<organism evidence="3">
    <name type="scientific">Tanacetum cinerariifolium</name>
    <name type="common">Dalmatian daisy</name>
    <name type="synonym">Chrysanthemum cinerariifolium</name>
    <dbReference type="NCBI Taxonomy" id="118510"/>
    <lineage>
        <taxon>Eukaryota</taxon>
        <taxon>Viridiplantae</taxon>
        <taxon>Streptophyta</taxon>
        <taxon>Embryophyta</taxon>
        <taxon>Tracheophyta</taxon>
        <taxon>Spermatophyta</taxon>
        <taxon>Magnoliopsida</taxon>
        <taxon>eudicotyledons</taxon>
        <taxon>Gunneridae</taxon>
        <taxon>Pentapetalae</taxon>
        <taxon>asterids</taxon>
        <taxon>campanulids</taxon>
        <taxon>Asterales</taxon>
        <taxon>Asteraceae</taxon>
        <taxon>Asteroideae</taxon>
        <taxon>Anthemideae</taxon>
        <taxon>Anthemidinae</taxon>
        <taxon>Tanacetum</taxon>
    </lineage>
</organism>
<dbReference type="PANTHER" id="PTHR46619">
    <property type="entry name" value="RNA RECOGNITION MOTIF XS DOMAIN PROTEIN-RELATED"/>
    <property type="match status" value="1"/>
</dbReference>
<accession>A0A699IEB1</accession>
<protein>
    <submittedName>
        <fullName evidence="3">Suppressor of gene silencing like protein</fullName>
    </submittedName>
</protein>
<dbReference type="Gene3D" id="3.30.70.2890">
    <property type="entry name" value="XS domain"/>
    <property type="match status" value="1"/>
</dbReference>
<evidence type="ECO:0000259" key="2">
    <source>
        <dbReference type="Pfam" id="PF03468"/>
    </source>
</evidence>
<sequence length="61" mass="6947">MGTTVVKFASDPSGLKDAMRLVDFFEKQKHGRTSWASIQSMCRPGKEDEKDPNFVKLDKRT</sequence>